<evidence type="ECO:0000313" key="3">
    <source>
        <dbReference type="Proteomes" id="UP000094527"/>
    </source>
</evidence>
<dbReference type="AlphaFoldDB" id="A0A1D2MI35"/>
<dbReference type="EMBL" id="LJIJ01001180">
    <property type="protein sequence ID" value="ODM92639.1"/>
    <property type="molecule type" value="Genomic_DNA"/>
</dbReference>
<protein>
    <submittedName>
        <fullName evidence="2">Uncharacterized protein</fullName>
    </submittedName>
</protein>
<reference evidence="2 3" key="1">
    <citation type="journal article" date="2016" name="Genome Biol. Evol.">
        <title>Gene Family Evolution Reflects Adaptation to Soil Environmental Stressors in the Genome of the Collembolan Orchesella cincta.</title>
        <authorList>
            <person name="Faddeeva-Vakhrusheva A."/>
            <person name="Derks M.F."/>
            <person name="Anvar S.Y."/>
            <person name="Agamennone V."/>
            <person name="Suring W."/>
            <person name="Smit S."/>
            <person name="van Straalen N.M."/>
            <person name="Roelofs D."/>
        </authorList>
    </citation>
    <scope>NUCLEOTIDE SEQUENCE [LARGE SCALE GENOMIC DNA]</scope>
    <source>
        <tissue evidence="2">Mixed pool</tissue>
    </source>
</reference>
<dbReference type="Proteomes" id="UP000094527">
    <property type="component" value="Unassembled WGS sequence"/>
</dbReference>
<keyword evidence="1" id="KW-1133">Transmembrane helix</keyword>
<gene>
    <name evidence="2" type="ORF">Ocin01_14036</name>
</gene>
<evidence type="ECO:0000313" key="2">
    <source>
        <dbReference type="EMBL" id="ODM92639.1"/>
    </source>
</evidence>
<proteinExistence type="predicted"/>
<comment type="caution">
    <text evidence="2">The sequence shown here is derived from an EMBL/GenBank/DDBJ whole genome shotgun (WGS) entry which is preliminary data.</text>
</comment>
<organism evidence="2 3">
    <name type="scientific">Orchesella cincta</name>
    <name type="common">Springtail</name>
    <name type="synonym">Podura cincta</name>
    <dbReference type="NCBI Taxonomy" id="48709"/>
    <lineage>
        <taxon>Eukaryota</taxon>
        <taxon>Metazoa</taxon>
        <taxon>Ecdysozoa</taxon>
        <taxon>Arthropoda</taxon>
        <taxon>Hexapoda</taxon>
        <taxon>Collembola</taxon>
        <taxon>Entomobryomorpha</taxon>
        <taxon>Entomobryoidea</taxon>
        <taxon>Orchesellidae</taxon>
        <taxon>Orchesellinae</taxon>
        <taxon>Orchesella</taxon>
    </lineage>
</organism>
<name>A0A1D2MI35_ORCCI</name>
<feature type="transmembrane region" description="Helical" evidence="1">
    <location>
        <begin position="253"/>
        <end position="278"/>
    </location>
</feature>
<keyword evidence="1" id="KW-0472">Membrane</keyword>
<evidence type="ECO:0000256" key="1">
    <source>
        <dbReference type="SAM" id="Phobius"/>
    </source>
</evidence>
<keyword evidence="1" id="KW-0812">Transmembrane</keyword>
<sequence length="322" mass="37456">MEVSWNVPSVFDTFNFKGLHNRLEESSSSNLLYANISFGLTRLLLSLPQDLVIFHENPVGNILHDIGTRYVEAWLHILYIRGEAKRVKREILEIDTLFRPSSQQTCKIGPSAKLKILKFFQRSFSENKKLVKEYFKYLWKRNAAVKKLFQSMEDTFEGSKCVDRQKTTITLDKNLWEMQVKFRKIMMLLNEEQLMLPKMLGQLRRDITQNVVLPDLVSCHLKLKEANSKLRRSEKKWIAWKNTYNSRTLSYKVAIYSVLTLLLNSAVFCVFIVVNTLMKYYHNYKMYFAEDSNTSFAIERVIYIGDGETGGGGLIGGCRMVP</sequence>
<keyword evidence="3" id="KW-1185">Reference proteome</keyword>
<accession>A0A1D2MI35</accession>